<dbReference type="HOGENOM" id="CLU_027128_0_1_4"/>
<dbReference type="EMBL" id="CP009238">
    <property type="protein sequence ID" value="AIL32959.1"/>
    <property type="molecule type" value="Genomic_DNA"/>
</dbReference>
<evidence type="ECO:0000256" key="2">
    <source>
        <dbReference type="ARBA" id="ARBA00022729"/>
    </source>
</evidence>
<dbReference type="OrthoDB" id="5290698at2"/>
<dbReference type="PANTHER" id="PTHR30483">
    <property type="entry name" value="LEUCINE-SPECIFIC-BINDING PROTEIN"/>
    <property type="match status" value="1"/>
</dbReference>
<evidence type="ECO:0000313" key="5">
    <source>
        <dbReference type="EMBL" id="AIL32959.1"/>
    </source>
</evidence>
<name>A0A077DE55_9BURK</name>
<dbReference type="eggNOG" id="COG0683">
    <property type="taxonomic scope" value="Bacteria"/>
</dbReference>
<accession>A0A077DE55</accession>
<dbReference type="STRING" id="1072685.IX83_06210"/>
<keyword evidence="6" id="KW-1185">Reference proteome</keyword>
<sequence length="393" mass="42024">MVALKKIFSVMGTVACLGLSQTVLANEANTVNIGVSLAQTGPAASLGIPEANTFQVVDTKIGPVNVNYVVLDDGSDPTKAVRNMRKLISENNVSAMIGSTTTPATLAMIDVAAEKKIPLVSVAGNSMVVEPLDEARYWVFKTSPNDLEMAKAVIETAQKLGIKKLGFIGFADAYGEGWLAEIHKVLPNSGIELVDVQKFARNDTSVTGQVLKLLMKKPDAILVATAGTPGALPTREIRQRGFKGTIFHTHGSANTEFLKVCGNACEGVILPMGPLGVVDQLPDDHVLKESSLNYKHQYEDKFGAGTASFFGAHTWDAALLLNNAIPKALETGAKPGTDEFREALRQALENTQNVVGVDGVFNISASDHNGLDKRSRVVVKIKDGQWFLDPDLN</sequence>
<dbReference type="AlphaFoldDB" id="A0A077DE55"/>
<proteinExistence type="inferred from homology"/>
<dbReference type="Proteomes" id="UP000028945">
    <property type="component" value="Chromosome"/>
</dbReference>
<feature type="chain" id="PRO_5001717488" evidence="3">
    <location>
        <begin position="26"/>
        <end position="393"/>
    </location>
</feature>
<feature type="domain" description="Leucine-binding protein" evidence="4">
    <location>
        <begin position="30"/>
        <end position="370"/>
    </location>
</feature>
<dbReference type="PANTHER" id="PTHR30483:SF38">
    <property type="entry name" value="BLR7848 PROTEIN"/>
    <property type="match status" value="1"/>
</dbReference>
<protein>
    <submittedName>
        <fullName evidence="5">Branched-chain amino acid ABC transporter substrate-binding protein</fullName>
    </submittedName>
</protein>
<dbReference type="KEGG" id="bpsi:IX83_06210"/>
<organism evidence="5 6">
    <name type="scientific">Basilea psittacipulmonis DSM 24701</name>
    <dbReference type="NCBI Taxonomy" id="1072685"/>
    <lineage>
        <taxon>Bacteria</taxon>
        <taxon>Pseudomonadati</taxon>
        <taxon>Pseudomonadota</taxon>
        <taxon>Betaproteobacteria</taxon>
        <taxon>Burkholderiales</taxon>
        <taxon>Alcaligenaceae</taxon>
        <taxon>Basilea</taxon>
    </lineage>
</organism>
<dbReference type="CDD" id="cd06333">
    <property type="entry name" value="PBP1_ABC_RPA1789-like"/>
    <property type="match status" value="1"/>
</dbReference>
<dbReference type="InterPro" id="IPR028081">
    <property type="entry name" value="Leu-bd"/>
</dbReference>
<feature type="signal peptide" evidence="3">
    <location>
        <begin position="1"/>
        <end position="25"/>
    </location>
</feature>
<dbReference type="Gene3D" id="3.40.50.2300">
    <property type="match status" value="2"/>
</dbReference>
<dbReference type="RefSeq" id="WP_038500287.1">
    <property type="nucleotide sequence ID" value="NZ_AFWK01000069.1"/>
</dbReference>
<evidence type="ECO:0000259" key="4">
    <source>
        <dbReference type="Pfam" id="PF13458"/>
    </source>
</evidence>
<dbReference type="InterPro" id="IPR028082">
    <property type="entry name" value="Peripla_BP_I"/>
</dbReference>
<evidence type="ECO:0000256" key="1">
    <source>
        <dbReference type="ARBA" id="ARBA00010062"/>
    </source>
</evidence>
<keyword evidence="2 3" id="KW-0732">Signal</keyword>
<reference evidence="5 6" key="1">
    <citation type="journal article" date="2014" name="BMC Genomics">
        <title>A genomic perspective on a new bacterial genus and species from the Alcaligenaceae family, Basilea psittacipulmonis.</title>
        <authorList>
            <person name="Whiteson K.L."/>
            <person name="Hernandez D."/>
            <person name="Lazarevic V."/>
            <person name="Gaia N."/>
            <person name="Farinelli L."/>
            <person name="Francois P."/>
            <person name="Pilo P."/>
            <person name="Frey J."/>
            <person name="Schrenzel J."/>
        </authorList>
    </citation>
    <scope>NUCLEOTIDE SEQUENCE [LARGE SCALE GENOMIC DNA]</scope>
    <source>
        <strain evidence="5 6">DSM 24701</strain>
    </source>
</reference>
<dbReference type="InterPro" id="IPR051010">
    <property type="entry name" value="BCAA_transport"/>
</dbReference>
<gene>
    <name evidence="5" type="ORF">IX83_06210</name>
</gene>
<dbReference type="Pfam" id="PF13458">
    <property type="entry name" value="Peripla_BP_6"/>
    <property type="match status" value="1"/>
</dbReference>
<comment type="similarity">
    <text evidence="1">Belongs to the leucine-binding protein family.</text>
</comment>
<evidence type="ECO:0000313" key="6">
    <source>
        <dbReference type="Proteomes" id="UP000028945"/>
    </source>
</evidence>
<evidence type="ECO:0000256" key="3">
    <source>
        <dbReference type="SAM" id="SignalP"/>
    </source>
</evidence>
<dbReference type="SUPFAM" id="SSF53822">
    <property type="entry name" value="Periplasmic binding protein-like I"/>
    <property type="match status" value="1"/>
</dbReference>